<protein>
    <submittedName>
        <fullName evidence="1">Uncharacterized protein</fullName>
    </submittedName>
</protein>
<proteinExistence type="predicted"/>
<gene>
    <name evidence="1" type="ORF">BB215W447A_1137</name>
</gene>
<dbReference type="EMBL" id="CP021558">
    <property type="protein sequence ID" value="AUE03155.1"/>
    <property type="molecule type" value="Genomic_DNA"/>
</dbReference>
<dbReference type="AlphaFoldDB" id="A0A2K9BWN4"/>
<name>A0A2K9BWN4_BIFBR</name>
<sequence>MRGNDFDHAMDLILLAATVVGGLFMWRTDGWMMAATSIMFTAGWVLLGAHLICRPWRSGDAE</sequence>
<dbReference type="RefSeq" id="WP_106620882.1">
    <property type="nucleotide sequence ID" value="NZ_CP021389.1"/>
</dbReference>
<reference evidence="1 2" key="1">
    <citation type="submission" date="2017-05" db="EMBL/GenBank/DDBJ databases">
        <title>Comparative genomics and methylome analysis of the gut commensal Bifidobacterium breve.</title>
        <authorList>
            <person name="Bottacini F."/>
            <person name="Morrissey R."/>
            <person name="Roberts R.J."/>
            <person name="James K."/>
            <person name="van Breen J."/>
            <person name="Egan M."/>
            <person name="Lambert J."/>
            <person name="van Limpt K."/>
            <person name="Stanton C."/>
            <person name="Knol J."/>
            <person name="O' Connell Motherway M."/>
            <person name="van Sinderen D."/>
        </authorList>
    </citation>
    <scope>NUCLEOTIDE SEQUENCE [LARGE SCALE GENOMIC DNA]</scope>
    <source>
        <strain evidence="1 2">215W447a</strain>
    </source>
</reference>
<accession>A0A2K9BWN4</accession>
<evidence type="ECO:0000313" key="1">
    <source>
        <dbReference type="EMBL" id="AUE03155.1"/>
    </source>
</evidence>
<organism evidence="1 2">
    <name type="scientific">Bifidobacterium breve</name>
    <dbReference type="NCBI Taxonomy" id="1685"/>
    <lineage>
        <taxon>Bacteria</taxon>
        <taxon>Bacillati</taxon>
        <taxon>Actinomycetota</taxon>
        <taxon>Actinomycetes</taxon>
        <taxon>Bifidobacteriales</taxon>
        <taxon>Bifidobacteriaceae</taxon>
        <taxon>Bifidobacterium</taxon>
    </lineage>
</organism>
<dbReference type="Proteomes" id="UP000232491">
    <property type="component" value="Chromosome"/>
</dbReference>
<evidence type="ECO:0000313" key="2">
    <source>
        <dbReference type="Proteomes" id="UP000232491"/>
    </source>
</evidence>